<proteinExistence type="predicted"/>
<evidence type="ECO:0008006" key="4">
    <source>
        <dbReference type="Google" id="ProtNLM"/>
    </source>
</evidence>
<feature type="transmembrane region" description="Helical" evidence="1">
    <location>
        <begin position="177"/>
        <end position="197"/>
    </location>
</feature>
<feature type="transmembrane region" description="Helical" evidence="1">
    <location>
        <begin position="240"/>
        <end position="261"/>
    </location>
</feature>
<feature type="transmembrane region" description="Helical" evidence="1">
    <location>
        <begin position="64"/>
        <end position="84"/>
    </location>
</feature>
<accession>A0A1H8TQV9</accession>
<keyword evidence="3" id="KW-1185">Reference proteome</keyword>
<name>A0A1H8TQV9_9RHOB</name>
<organism evidence="2 3">
    <name type="scientific">Salinihabitans flavidus</name>
    <dbReference type="NCBI Taxonomy" id="569882"/>
    <lineage>
        <taxon>Bacteria</taxon>
        <taxon>Pseudomonadati</taxon>
        <taxon>Pseudomonadota</taxon>
        <taxon>Alphaproteobacteria</taxon>
        <taxon>Rhodobacterales</taxon>
        <taxon>Roseobacteraceae</taxon>
        <taxon>Salinihabitans</taxon>
    </lineage>
</organism>
<dbReference type="OrthoDB" id="7402611at2"/>
<sequence length="573" mass="62114">MEYAQLRGTLAAIGAAAGLAMWGLVDFLPERISDQRLLLLLASFAFGFFAILLVLAGPARPMRAAGAAAVLSAPAALLLFWASLRYDTVEPFLERGLVLAAWGVMLFVATPFAATWLERRARWRDYARLFDNAWSIVVCYAAAWIFTAIVWGVLFLSDALLGMVGITVIGDLIDLDPVPYLLTGLTLGLALAVVHELRDFLSPYLVLRLLRLLLPVVVVVVAIFILALPLRGLSGLFGDVSVAATLMAVAIAAITLLTTALDTDDAQAVRAPVMRLAAQGLALLLPVLGGLALWAVWVRVAQYGLTPDRIAAVVLAGFILSYALLYAGAVVLRRGWMARIRAVNVGMALALIAVAALWLTPLLNAPRIATWSQVARYEAGRMSADEIGLREMARAWGRAGQDGLDYLRTLDGSDHAALQAQLAEIESGRDAAERPPLPDSEERRRQRAELRAALVLRPEGAVLPEGAFAEVPDYRLHMWWQTCRGAELACVMVLEEFDPARAGLEGFLFRPLRGQSAGVESLALVAGRLRPGRQVDVTLDHADLEALIAGEFRIAPSTHRSLWLGARELFPEN</sequence>
<reference evidence="2 3" key="1">
    <citation type="submission" date="2016-10" db="EMBL/GenBank/DDBJ databases">
        <authorList>
            <person name="de Groot N.N."/>
        </authorList>
    </citation>
    <scope>NUCLEOTIDE SEQUENCE [LARGE SCALE GENOMIC DNA]</scope>
    <source>
        <strain evidence="2 3">DSM 27842</strain>
    </source>
</reference>
<feature type="transmembrane region" description="Helical" evidence="1">
    <location>
        <begin position="37"/>
        <end position="57"/>
    </location>
</feature>
<keyword evidence="1" id="KW-0812">Transmembrane</keyword>
<feature type="transmembrane region" description="Helical" evidence="1">
    <location>
        <begin position="209"/>
        <end position="228"/>
    </location>
</feature>
<evidence type="ECO:0000313" key="2">
    <source>
        <dbReference type="EMBL" id="SEO93399.1"/>
    </source>
</evidence>
<evidence type="ECO:0000313" key="3">
    <source>
        <dbReference type="Proteomes" id="UP000198893"/>
    </source>
</evidence>
<feature type="transmembrane region" description="Helical" evidence="1">
    <location>
        <begin position="129"/>
        <end position="157"/>
    </location>
</feature>
<dbReference type="EMBL" id="FODS01000016">
    <property type="protein sequence ID" value="SEO93399.1"/>
    <property type="molecule type" value="Genomic_DNA"/>
</dbReference>
<dbReference type="AlphaFoldDB" id="A0A1H8TQV9"/>
<evidence type="ECO:0000256" key="1">
    <source>
        <dbReference type="SAM" id="Phobius"/>
    </source>
</evidence>
<feature type="transmembrane region" description="Helical" evidence="1">
    <location>
        <begin position="96"/>
        <end position="117"/>
    </location>
</feature>
<gene>
    <name evidence="2" type="ORF">SAMN04490248_11687</name>
</gene>
<keyword evidence="1" id="KW-0472">Membrane</keyword>
<keyword evidence="1" id="KW-1133">Transmembrane helix</keyword>
<dbReference type="Proteomes" id="UP000198893">
    <property type="component" value="Unassembled WGS sequence"/>
</dbReference>
<feature type="transmembrane region" description="Helical" evidence="1">
    <location>
        <begin position="344"/>
        <end position="363"/>
    </location>
</feature>
<protein>
    <recommendedName>
        <fullName evidence="4">DUF4153 domain-containing protein</fullName>
    </recommendedName>
</protein>
<feature type="transmembrane region" description="Helical" evidence="1">
    <location>
        <begin position="7"/>
        <end position="25"/>
    </location>
</feature>
<dbReference type="RefSeq" id="WP_093119213.1">
    <property type="nucleotide sequence ID" value="NZ_FODS01000016.1"/>
</dbReference>
<feature type="transmembrane region" description="Helical" evidence="1">
    <location>
        <begin position="310"/>
        <end position="332"/>
    </location>
</feature>
<dbReference type="STRING" id="569882.SAMN04490248_11687"/>
<feature type="transmembrane region" description="Helical" evidence="1">
    <location>
        <begin position="273"/>
        <end position="298"/>
    </location>
</feature>